<evidence type="ECO:0008006" key="3">
    <source>
        <dbReference type="Google" id="ProtNLM"/>
    </source>
</evidence>
<protein>
    <recommendedName>
        <fullName evidence="3">ATP-binding protein</fullName>
    </recommendedName>
</protein>
<dbReference type="RefSeq" id="WP_062278285.1">
    <property type="nucleotide sequence ID" value="NZ_DF968180.1"/>
</dbReference>
<evidence type="ECO:0000313" key="1">
    <source>
        <dbReference type="EMBL" id="GAP39656.1"/>
    </source>
</evidence>
<keyword evidence="2" id="KW-1185">Reference proteome</keyword>
<dbReference type="STRING" id="1678840.ATC1_12190"/>
<reference evidence="1" key="1">
    <citation type="journal article" date="2015" name="Genome Announc.">
        <title>Draft Genome Sequence of Anaerolineae Strain TC1, a Novel Isolate from a Methanogenic Wastewater Treatment System.</title>
        <authorList>
            <person name="Matsuura N."/>
            <person name="Tourlousse D.M."/>
            <person name="Sun L."/>
            <person name="Toyonaga M."/>
            <person name="Kuroda K."/>
            <person name="Ohashi A."/>
            <person name="Cruz R."/>
            <person name="Yamaguchi T."/>
            <person name="Sekiguchi Y."/>
        </authorList>
    </citation>
    <scope>NUCLEOTIDE SEQUENCE [LARGE SCALE GENOMIC DNA]</scope>
    <source>
        <strain evidence="1">TC1</strain>
    </source>
</reference>
<proteinExistence type="predicted"/>
<dbReference type="Proteomes" id="UP000053370">
    <property type="component" value="Unassembled WGS sequence"/>
</dbReference>
<dbReference type="PATRIC" id="fig|1678840.3.peg.729"/>
<evidence type="ECO:0000313" key="2">
    <source>
        <dbReference type="Proteomes" id="UP000053370"/>
    </source>
</evidence>
<dbReference type="SUPFAM" id="SSF52540">
    <property type="entry name" value="P-loop containing nucleoside triphosphate hydrolases"/>
    <property type="match status" value="1"/>
</dbReference>
<dbReference type="OrthoDB" id="9779501at2"/>
<sequence>MNLAMDKRIVAVVGHFGSGKTEFCINYALERAKLYKKSALIDLDIANPYFRSREKRSLLESAGIRVFGSFYQSEITAELPALTANARFPLEDKNYAVTIDVGGDASGSMILIQFFKYFIEGDYELLCVINKNRPETSSIEGALSHIYRIEKETGLKITGLINNTHLLRETRVDDIIQGYQFCQELSKELRIPIRFSCCPVLLYEDLCKKDINEAMKDGILPVALHMRETWLDKKP</sequence>
<dbReference type="Gene3D" id="3.40.50.300">
    <property type="entry name" value="P-loop containing nucleotide triphosphate hydrolases"/>
    <property type="match status" value="1"/>
</dbReference>
<name>A0A0K8PAJ3_9CHLR</name>
<accession>A0A0K8PAJ3</accession>
<dbReference type="AlphaFoldDB" id="A0A0K8PAJ3"/>
<organism evidence="1">
    <name type="scientific">Flexilinea flocculi</name>
    <dbReference type="NCBI Taxonomy" id="1678840"/>
    <lineage>
        <taxon>Bacteria</taxon>
        <taxon>Bacillati</taxon>
        <taxon>Chloroflexota</taxon>
        <taxon>Anaerolineae</taxon>
        <taxon>Anaerolineales</taxon>
        <taxon>Anaerolineaceae</taxon>
        <taxon>Flexilinea</taxon>
    </lineage>
</organism>
<gene>
    <name evidence="1" type="ORF">ATC1_12190</name>
</gene>
<dbReference type="EMBL" id="DF968180">
    <property type="protein sequence ID" value="GAP39656.1"/>
    <property type="molecule type" value="Genomic_DNA"/>
</dbReference>
<dbReference type="InterPro" id="IPR027417">
    <property type="entry name" value="P-loop_NTPase"/>
</dbReference>